<evidence type="ECO:0000256" key="1">
    <source>
        <dbReference type="SAM" id="MobiDB-lite"/>
    </source>
</evidence>
<gene>
    <name evidence="2" type="ORF">CHO01_33720</name>
    <name evidence="3" type="ORF">HNR08_000577</name>
</gene>
<keyword evidence="4" id="KW-1185">Reference proteome</keyword>
<dbReference type="Proteomes" id="UP000321723">
    <property type="component" value="Unassembled WGS sequence"/>
</dbReference>
<dbReference type="EMBL" id="BJVQ01000069">
    <property type="protein sequence ID" value="GEL48256.1"/>
    <property type="molecule type" value="Genomic_DNA"/>
</dbReference>
<dbReference type="RefSeq" id="WP_246803163.1">
    <property type="nucleotide sequence ID" value="NZ_BJVQ01000069.1"/>
</dbReference>
<dbReference type="EMBL" id="JACHDN010000001">
    <property type="protein sequence ID" value="MBB5471841.1"/>
    <property type="molecule type" value="Genomic_DNA"/>
</dbReference>
<comment type="caution">
    <text evidence="2">The sequence shown here is derived from an EMBL/GenBank/DDBJ whole genome shotgun (WGS) entry which is preliminary data.</text>
</comment>
<evidence type="ECO:0000313" key="3">
    <source>
        <dbReference type="EMBL" id="MBB5471841.1"/>
    </source>
</evidence>
<reference evidence="3 5" key="2">
    <citation type="submission" date="2020-08" db="EMBL/GenBank/DDBJ databases">
        <title>Sequencing the genomes of 1000 actinobacteria strains.</title>
        <authorList>
            <person name="Klenk H.-P."/>
        </authorList>
    </citation>
    <scope>NUCLEOTIDE SEQUENCE [LARGE SCALE GENOMIC DNA]</scope>
    <source>
        <strain evidence="3 5">DSM 9581</strain>
    </source>
</reference>
<evidence type="ECO:0000313" key="4">
    <source>
        <dbReference type="Proteomes" id="UP000321723"/>
    </source>
</evidence>
<feature type="region of interest" description="Disordered" evidence="1">
    <location>
        <begin position="174"/>
        <end position="193"/>
    </location>
</feature>
<name>A0A511FG86_9CELL</name>
<dbReference type="Proteomes" id="UP000564629">
    <property type="component" value="Unassembled WGS sequence"/>
</dbReference>
<dbReference type="AlphaFoldDB" id="A0A511FG86"/>
<evidence type="ECO:0000313" key="2">
    <source>
        <dbReference type="EMBL" id="GEL48256.1"/>
    </source>
</evidence>
<feature type="compositionally biased region" description="Basic and acidic residues" evidence="1">
    <location>
        <begin position="12"/>
        <end position="25"/>
    </location>
</feature>
<feature type="compositionally biased region" description="Acidic residues" evidence="1">
    <location>
        <begin position="183"/>
        <end position="193"/>
    </location>
</feature>
<evidence type="ECO:0000313" key="5">
    <source>
        <dbReference type="Proteomes" id="UP000564629"/>
    </source>
</evidence>
<sequence length="193" mass="19989">MTGDPLLPGGHGPDDHGHAHDHDGGAHGPEPLPGVDTGAMHGVVDALTAALHEYVETAAGVRAEFGAAEADEDPRVLALEARVSGLNARLYDLLHASLGMHSELTGMTWEDETRPAAEPAEEEDTDEFHLGFVVSVPAGPADQSIDAVLGIVDNGGAEIVERLLESGYTVEGWGASRGAPVTFDDDGDDPEGS</sequence>
<reference evidence="2 4" key="1">
    <citation type="submission" date="2019-07" db="EMBL/GenBank/DDBJ databases">
        <title>Whole genome shotgun sequence of Cellulomonas hominis NBRC 16055.</title>
        <authorList>
            <person name="Hosoyama A."/>
            <person name="Uohara A."/>
            <person name="Ohji S."/>
            <person name="Ichikawa N."/>
        </authorList>
    </citation>
    <scope>NUCLEOTIDE SEQUENCE [LARGE SCALE GENOMIC DNA]</scope>
    <source>
        <strain evidence="2 4">NBRC 16055</strain>
    </source>
</reference>
<protein>
    <submittedName>
        <fullName evidence="2">Uncharacterized protein</fullName>
    </submittedName>
</protein>
<feature type="region of interest" description="Disordered" evidence="1">
    <location>
        <begin position="1"/>
        <end position="39"/>
    </location>
</feature>
<accession>A0A511FG86</accession>
<proteinExistence type="predicted"/>
<organism evidence="2 4">
    <name type="scientific">Cellulomonas hominis</name>
    <dbReference type="NCBI Taxonomy" id="156981"/>
    <lineage>
        <taxon>Bacteria</taxon>
        <taxon>Bacillati</taxon>
        <taxon>Actinomycetota</taxon>
        <taxon>Actinomycetes</taxon>
        <taxon>Micrococcales</taxon>
        <taxon>Cellulomonadaceae</taxon>
        <taxon>Cellulomonas</taxon>
    </lineage>
</organism>